<gene>
    <name evidence="1" type="ORF">HHL17_26135</name>
</gene>
<dbReference type="PROSITE" id="PS51257">
    <property type="entry name" value="PROKAR_LIPOPROTEIN"/>
    <property type="match status" value="1"/>
</dbReference>
<dbReference type="AlphaFoldDB" id="A0A848GQN2"/>
<dbReference type="InterPro" id="IPR025396">
    <property type="entry name" value="DUF4302"/>
</dbReference>
<sequence>MKNLYKLLFVISVLVTGCSRSDVDLVFKQTPDERMSEQQQQFNQMLIQAQYGWKITNSTLLKGNFGFYMDFDFDGKKDRVCMVSDINDTSSTVVQVSAYRVKLVNAPILSFETYNYIHLLSDPNPGVSGGVVGQGFKGDNEFEFVRVTPDSMFLAGRKFRTEMILVKATKQEQEAYLNGGYLANIKAVKAVFASNKVSVFDYGGVTYQIIPNTGARRVGIMSVVNNEIKLSSGNFSYSVNGMELSDRVQIGNTFITKILLEDNKLFVQTKSGEKIEVRSSQTALLPLNQMIGLSYMGLNLPFLANLPGTNPAGTTILKQLSLLVLAYPNSYDKSEINLVWDVPNKKIIMEGLLFKGNSIYATRFRYDYDFNPTTGLYKLSNKIVLAPGYATYNVSLLDTFLQNNEFALDYYFDSGNMYGKITSKNGSTVMTFMLY</sequence>
<dbReference type="Proteomes" id="UP000583266">
    <property type="component" value="Unassembled WGS sequence"/>
</dbReference>
<name>A0A848GQN2_9BACT</name>
<accession>A0A848GQN2</accession>
<evidence type="ECO:0000313" key="2">
    <source>
        <dbReference type="Proteomes" id="UP000583266"/>
    </source>
</evidence>
<reference evidence="1 2" key="1">
    <citation type="submission" date="2020-04" db="EMBL/GenBank/DDBJ databases">
        <title>Chitinophaga sp. G-6-1-13 sp. nov., isolated from soil.</title>
        <authorList>
            <person name="Dahal R.H."/>
            <person name="Chaudhary D.K."/>
        </authorList>
    </citation>
    <scope>NUCLEOTIDE SEQUENCE [LARGE SCALE GENOMIC DNA]</scope>
    <source>
        <strain evidence="1 2">G-6-1-13</strain>
    </source>
</reference>
<protein>
    <submittedName>
        <fullName evidence="1">DUF4302 domain-containing protein</fullName>
    </submittedName>
</protein>
<dbReference type="EMBL" id="JABBGC010000003">
    <property type="protein sequence ID" value="NML40704.1"/>
    <property type="molecule type" value="Genomic_DNA"/>
</dbReference>
<dbReference type="RefSeq" id="WP_169227789.1">
    <property type="nucleotide sequence ID" value="NZ_JABBGC010000003.1"/>
</dbReference>
<evidence type="ECO:0000313" key="1">
    <source>
        <dbReference type="EMBL" id="NML40704.1"/>
    </source>
</evidence>
<organism evidence="1 2">
    <name type="scientific">Chitinophaga fulva</name>
    <dbReference type="NCBI Taxonomy" id="2728842"/>
    <lineage>
        <taxon>Bacteria</taxon>
        <taxon>Pseudomonadati</taxon>
        <taxon>Bacteroidota</taxon>
        <taxon>Chitinophagia</taxon>
        <taxon>Chitinophagales</taxon>
        <taxon>Chitinophagaceae</taxon>
        <taxon>Chitinophaga</taxon>
    </lineage>
</organism>
<proteinExistence type="predicted"/>
<keyword evidence="2" id="KW-1185">Reference proteome</keyword>
<dbReference type="Pfam" id="PF14135">
    <property type="entry name" value="DUF4302"/>
    <property type="match status" value="1"/>
</dbReference>
<comment type="caution">
    <text evidence="1">The sequence shown here is derived from an EMBL/GenBank/DDBJ whole genome shotgun (WGS) entry which is preliminary data.</text>
</comment>